<evidence type="ECO:0000313" key="2">
    <source>
        <dbReference type="EMBL" id="KAJ3218563.1"/>
    </source>
</evidence>
<dbReference type="InterPro" id="IPR013745">
    <property type="entry name" value="Bit61/PRR5"/>
</dbReference>
<dbReference type="EMBL" id="JADGJW010000374">
    <property type="protein sequence ID" value="KAJ3218563.1"/>
    <property type="molecule type" value="Genomic_DNA"/>
</dbReference>
<feature type="region of interest" description="Disordered" evidence="1">
    <location>
        <begin position="22"/>
        <end position="41"/>
    </location>
</feature>
<dbReference type="GO" id="GO:0038203">
    <property type="term" value="P:TORC2 signaling"/>
    <property type="evidence" value="ECO:0007669"/>
    <property type="project" value="TreeGrafter"/>
</dbReference>
<keyword evidence="3" id="KW-1185">Reference proteome</keyword>
<evidence type="ECO:0000256" key="1">
    <source>
        <dbReference type="SAM" id="MobiDB-lite"/>
    </source>
</evidence>
<dbReference type="Pfam" id="PF08539">
    <property type="entry name" value="HbrB"/>
    <property type="match status" value="1"/>
</dbReference>
<reference evidence="2" key="1">
    <citation type="submission" date="2020-05" db="EMBL/GenBank/DDBJ databases">
        <title>Phylogenomic resolution of chytrid fungi.</title>
        <authorList>
            <person name="Stajich J.E."/>
            <person name="Amses K."/>
            <person name="Simmons R."/>
            <person name="Seto K."/>
            <person name="Myers J."/>
            <person name="Bonds A."/>
            <person name="Quandt C.A."/>
            <person name="Barry K."/>
            <person name="Liu P."/>
            <person name="Grigoriev I."/>
            <person name="Longcore J.E."/>
            <person name="James T.Y."/>
        </authorList>
    </citation>
    <scope>NUCLEOTIDE SEQUENCE</scope>
    <source>
        <strain evidence="2">JEL0476</strain>
    </source>
</reference>
<dbReference type="PANTHER" id="PTHR32428:SF2">
    <property type="entry name" value="TARGET OF RAPAMYCIN COMPLEX 2 SUBUNIT BIT61-RELATED"/>
    <property type="match status" value="1"/>
</dbReference>
<evidence type="ECO:0000313" key="3">
    <source>
        <dbReference type="Proteomes" id="UP001211065"/>
    </source>
</evidence>
<protein>
    <submittedName>
        <fullName evidence="2">Uncharacterized protein</fullName>
    </submittedName>
</protein>
<comment type="caution">
    <text evidence="2">The sequence shown here is derived from an EMBL/GenBank/DDBJ whole genome shotgun (WGS) entry which is preliminary data.</text>
</comment>
<name>A0AAD5U1M1_9FUNG</name>
<dbReference type="GO" id="GO:0031932">
    <property type="term" value="C:TORC2 complex"/>
    <property type="evidence" value="ECO:0007669"/>
    <property type="project" value="TreeGrafter"/>
</dbReference>
<dbReference type="Proteomes" id="UP001211065">
    <property type="component" value="Unassembled WGS sequence"/>
</dbReference>
<dbReference type="PANTHER" id="PTHR32428">
    <property type="entry name" value="TARGET OF RAPAMYCIN COMPLEX 2 SUBUNIT BIT61-RELATED"/>
    <property type="match status" value="1"/>
</dbReference>
<gene>
    <name evidence="2" type="ORF">HK099_005009</name>
</gene>
<dbReference type="AlphaFoldDB" id="A0AAD5U1M1"/>
<sequence>MGVDPDAQPVYSVSSSPMNTVLTSTVGVPPTSRKNSSNSSIHFMNTPMSVSSVNKSLATLNPKNELMANNNVETSQGTNWQAICIRVLPMFNGDGLKGCMEDLNELVLNWVKETAMQIVYNDLNELLDSGMLTLTNRLHKTDKSESASTNSLNESMIIAARISELWSFFFGKVLPSLQGAFLPIRISFKMKGLDYEAIDIKTMSLASFRDSVVLPVSTRLEESVKNGSTSAEMLARLKNYEAIVDNYNITKRAAVLVPLIVNENDEVSVLLTLRSKFLRTHA</sequence>
<organism evidence="2 3">
    <name type="scientific">Clydaea vesicula</name>
    <dbReference type="NCBI Taxonomy" id="447962"/>
    <lineage>
        <taxon>Eukaryota</taxon>
        <taxon>Fungi</taxon>
        <taxon>Fungi incertae sedis</taxon>
        <taxon>Chytridiomycota</taxon>
        <taxon>Chytridiomycota incertae sedis</taxon>
        <taxon>Chytridiomycetes</taxon>
        <taxon>Lobulomycetales</taxon>
        <taxon>Lobulomycetaceae</taxon>
        <taxon>Clydaea</taxon>
    </lineage>
</organism>
<accession>A0AAD5U1M1</accession>
<proteinExistence type="predicted"/>
<feature type="non-terminal residue" evidence="2">
    <location>
        <position position="1"/>
    </location>
</feature>